<dbReference type="InterPro" id="IPR021144">
    <property type="entry name" value="UPF0597"/>
</dbReference>
<protein>
    <recommendedName>
        <fullName evidence="1">Serine dehydratase-like alpha subunit domain-containing protein</fullName>
    </recommendedName>
</protein>
<dbReference type="Pfam" id="PF03313">
    <property type="entry name" value="SDH_alpha"/>
    <property type="match status" value="1"/>
</dbReference>
<dbReference type="EMBL" id="AAGUAT010000306">
    <property type="protein sequence ID" value="EBR9859646.1"/>
    <property type="molecule type" value="Genomic_DNA"/>
</dbReference>
<dbReference type="PANTHER" id="PTHR30501:SF2">
    <property type="entry name" value="UPF0597 PROTEIN YHAM"/>
    <property type="match status" value="1"/>
</dbReference>
<feature type="domain" description="Serine dehydratase-like alpha subunit" evidence="1">
    <location>
        <begin position="1"/>
        <end position="80"/>
    </location>
</feature>
<gene>
    <name evidence="2" type="ORF">DS524_28315</name>
</gene>
<dbReference type="InterPro" id="IPR005130">
    <property type="entry name" value="Ser_deHydtase-like_asu"/>
</dbReference>
<proteinExistence type="predicted"/>
<reference evidence="2" key="1">
    <citation type="submission" date="2018-07" db="EMBL/GenBank/DDBJ databases">
        <authorList>
            <person name="Ashton P.M."/>
            <person name="Dallman T."/>
            <person name="Nair S."/>
            <person name="De Pinna E."/>
            <person name="Peters T."/>
            <person name="Grant K."/>
        </authorList>
    </citation>
    <scope>NUCLEOTIDE SEQUENCE</scope>
    <source>
        <strain evidence="2">296838</strain>
    </source>
</reference>
<dbReference type="PANTHER" id="PTHR30501">
    <property type="entry name" value="UPF0597 PROTEIN YHAM"/>
    <property type="match status" value="1"/>
</dbReference>
<dbReference type="GO" id="GO:0080146">
    <property type="term" value="F:L-cysteine desulfhydrase activity"/>
    <property type="evidence" value="ECO:0007669"/>
    <property type="project" value="TreeGrafter"/>
</dbReference>
<accession>A0A5U8SVC7</accession>
<sequence>MAISSMIGDITGIICDGASNSCAMKVSSGVSAAYKAVLMAMNQQCVGGNDGIVCTDVDKSIANLCALASLSMQHTDVQIIEIMANKAKSA</sequence>
<dbReference type="AlphaFoldDB" id="A0A5U8SVC7"/>
<comment type="caution">
    <text evidence="2">The sequence shown here is derived from an EMBL/GenBank/DDBJ whole genome shotgun (WGS) entry which is preliminary data.</text>
</comment>
<name>A0A5U8SVC7_SALET</name>
<dbReference type="GO" id="GO:0019450">
    <property type="term" value="P:L-cysteine catabolic process to pyruvate"/>
    <property type="evidence" value="ECO:0007669"/>
    <property type="project" value="TreeGrafter"/>
</dbReference>
<evidence type="ECO:0000259" key="1">
    <source>
        <dbReference type="Pfam" id="PF03313"/>
    </source>
</evidence>
<evidence type="ECO:0000313" key="2">
    <source>
        <dbReference type="EMBL" id="EBR9859646.1"/>
    </source>
</evidence>
<organism evidence="2">
    <name type="scientific">Salmonella enterica subsp. enterica serovar Chester</name>
    <dbReference type="NCBI Taxonomy" id="149386"/>
    <lineage>
        <taxon>Bacteria</taxon>
        <taxon>Pseudomonadati</taxon>
        <taxon>Pseudomonadota</taxon>
        <taxon>Gammaproteobacteria</taxon>
        <taxon>Enterobacterales</taxon>
        <taxon>Enterobacteriaceae</taxon>
        <taxon>Salmonella</taxon>
    </lineage>
</organism>